<comment type="caution">
    <text evidence="1">The sequence shown here is derived from an EMBL/GenBank/DDBJ whole genome shotgun (WGS) entry which is preliminary data.</text>
</comment>
<keyword evidence="2" id="KW-1185">Reference proteome</keyword>
<reference evidence="1 2" key="1">
    <citation type="submission" date="2019-07" db="EMBL/GenBank/DDBJ databases">
        <title>New species of Amycolatopsis and Streptomyces.</title>
        <authorList>
            <person name="Duangmal K."/>
            <person name="Teo W.F.A."/>
            <person name="Lipun K."/>
        </authorList>
    </citation>
    <scope>NUCLEOTIDE SEQUENCE [LARGE SCALE GENOMIC DNA]</scope>
    <source>
        <strain evidence="1 2">JCM 30562</strain>
    </source>
</reference>
<gene>
    <name evidence="1" type="ORF">FNH06_12585</name>
</gene>
<evidence type="ECO:0000313" key="2">
    <source>
        <dbReference type="Proteomes" id="UP000318578"/>
    </source>
</evidence>
<accession>A0A558AEM1</accession>
<evidence type="ECO:0008006" key="3">
    <source>
        <dbReference type="Google" id="ProtNLM"/>
    </source>
</evidence>
<dbReference type="OrthoDB" id="3190646at2"/>
<dbReference type="SUPFAM" id="SSF81606">
    <property type="entry name" value="PP2C-like"/>
    <property type="match status" value="1"/>
</dbReference>
<dbReference type="InterPro" id="IPR036457">
    <property type="entry name" value="PPM-type-like_dom_sf"/>
</dbReference>
<protein>
    <recommendedName>
        <fullName evidence="3">Integrase</fullName>
    </recommendedName>
</protein>
<organism evidence="1 2">
    <name type="scientific">Amycolatopsis acidiphila</name>
    <dbReference type="NCBI Taxonomy" id="715473"/>
    <lineage>
        <taxon>Bacteria</taxon>
        <taxon>Bacillati</taxon>
        <taxon>Actinomycetota</taxon>
        <taxon>Actinomycetes</taxon>
        <taxon>Pseudonocardiales</taxon>
        <taxon>Pseudonocardiaceae</taxon>
        <taxon>Amycolatopsis</taxon>
    </lineage>
</organism>
<name>A0A558AEM1_9PSEU</name>
<dbReference type="Proteomes" id="UP000318578">
    <property type="component" value="Unassembled WGS sequence"/>
</dbReference>
<evidence type="ECO:0000313" key="1">
    <source>
        <dbReference type="EMBL" id="TVT22714.1"/>
    </source>
</evidence>
<proteinExistence type="predicted"/>
<sequence>MTTAQLPPMQESADRIFVTPHAVIMLDGASAFVPVPVPASDYADHLGRLIAADLTTDPAADLTDVLAEAIRSTATHFDLRAGESPSSTVTIARERDEHLDLLLLGDNYVILPGGEVLTDDRMDRLDLEPRRRYRERLAAGHGFDDEHRRLLRELQTQQARYRNRAGGYWIAETDPAAARHAIKSLKPVSRSRWAILSTDGAYDSLKHLAVIDWDKYSAADARQLHGLVDRCQQWERETDPEGQVHPRAKRHDDKTLAAIKFD</sequence>
<dbReference type="EMBL" id="VJZA01000016">
    <property type="protein sequence ID" value="TVT22714.1"/>
    <property type="molecule type" value="Genomic_DNA"/>
</dbReference>
<dbReference type="AlphaFoldDB" id="A0A558AEM1"/>